<evidence type="ECO:0000256" key="1">
    <source>
        <dbReference type="SAM" id="Phobius"/>
    </source>
</evidence>
<keyword evidence="1" id="KW-1133">Transmembrane helix</keyword>
<accession>A0ABT6ZEV7</accession>
<protein>
    <recommendedName>
        <fullName evidence="4">Flagellar biosynthesis protein FlhA</fullName>
    </recommendedName>
</protein>
<keyword evidence="1" id="KW-0812">Transmembrane</keyword>
<dbReference type="RefSeq" id="WP_283716356.1">
    <property type="nucleotide sequence ID" value="NZ_JASJND010000006.1"/>
</dbReference>
<feature type="transmembrane region" description="Helical" evidence="1">
    <location>
        <begin position="33"/>
        <end position="54"/>
    </location>
</feature>
<organism evidence="2 3">
    <name type="scientific">Microbacterium dauci</name>
    <dbReference type="NCBI Taxonomy" id="3048008"/>
    <lineage>
        <taxon>Bacteria</taxon>
        <taxon>Bacillati</taxon>
        <taxon>Actinomycetota</taxon>
        <taxon>Actinomycetes</taxon>
        <taxon>Micrococcales</taxon>
        <taxon>Microbacteriaceae</taxon>
        <taxon>Microbacterium</taxon>
    </lineage>
</organism>
<evidence type="ECO:0000313" key="3">
    <source>
        <dbReference type="Proteomes" id="UP001321481"/>
    </source>
</evidence>
<keyword evidence="1" id="KW-0472">Membrane</keyword>
<sequence>MNKSMLWTILGVIAAIVIAWFVVNIVLSTIFFIAKLILVVIVALIVFGVLRWFFTRRDA</sequence>
<comment type="caution">
    <text evidence="2">The sequence shown here is derived from an EMBL/GenBank/DDBJ whole genome shotgun (WGS) entry which is preliminary data.</text>
</comment>
<dbReference type="EMBL" id="JASJND010000006">
    <property type="protein sequence ID" value="MDJ1114689.1"/>
    <property type="molecule type" value="Genomic_DNA"/>
</dbReference>
<proteinExistence type="predicted"/>
<gene>
    <name evidence="2" type="ORF">QNI14_09500</name>
</gene>
<name>A0ABT6ZEV7_9MICO</name>
<reference evidence="2 3" key="1">
    <citation type="submission" date="2023-05" db="EMBL/GenBank/DDBJ databases">
        <title>Microbacterium dauci sp.nov., Isolated from Carrot Rhizosphere Soil.</title>
        <authorList>
            <person name="Xiao Z."/>
            <person name="Zheng J."/>
        </authorList>
    </citation>
    <scope>NUCLEOTIDE SEQUENCE [LARGE SCALE GENOMIC DNA]</scope>
    <source>
        <strain evidence="2 3">LX3-4</strain>
    </source>
</reference>
<evidence type="ECO:0000313" key="2">
    <source>
        <dbReference type="EMBL" id="MDJ1114689.1"/>
    </source>
</evidence>
<feature type="transmembrane region" description="Helical" evidence="1">
    <location>
        <begin position="7"/>
        <end position="27"/>
    </location>
</feature>
<keyword evidence="3" id="KW-1185">Reference proteome</keyword>
<dbReference type="Proteomes" id="UP001321481">
    <property type="component" value="Unassembled WGS sequence"/>
</dbReference>
<evidence type="ECO:0008006" key="4">
    <source>
        <dbReference type="Google" id="ProtNLM"/>
    </source>
</evidence>